<keyword evidence="1" id="KW-0472">Membrane</keyword>
<feature type="transmembrane region" description="Helical" evidence="1">
    <location>
        <begin position="56"/>
        <end position="76"/>
    </location>
</feature>
<name>A0A3E1YFP2_9BACT</name>
<dbReference type="OrthoDB" id="1249794at2"/>
<reference evidence="2 3" key="1">
    <citation type="submission" date="2018-07" db="EMBL/GenBank/DDBJ databases">
        <title>Chitinophaga K2CV101002-2 sp. nov., isolated from a monsoon evergreen broad-leaved forest soil.</title>
        <authorList>
            <person name="Lv Y."/>
        </authorList>
    </citation>
    <scope>NUCLEOTIDE SEQUENCE [LARGE SCALE GENOMIC DNA]</scope>
    <source>
        <strain evidence="2 3">GDMCC 1.1288</strain>
    </source>
</reference>
<evidence type="ECO:0000313" key="2">
    <source>
        <dbReference type="EMBL" id="RFS26225.1"/>
    </source>
</evidence>
<keyword evidence="1" id="KW-0812">Transmembrane</keyword>
<evidence type="ECO:0000313" key="3">
    <source>
        <dbReference type="Proteomes" id="UP000260644"/>
    </source>
</evidence>
<sequence>MKQVVNKIWKDPVWSKVISVGILGLITLLYNYITSLFNGSDFKIEFIKFWTFKIELWKVALLFIFLFAIFWFVTVIKKLRSYKYDPEILELDRQLFQKIRTVILPQDTIYHVKQSGFADGDFPMNLLFKVFEILNEDKKADFHFFNPQLNKKKNELLVAIQELRSITQECIFGVRGQKGMLGIPREWVHEQPERYRQAVDDTAIQEEIMLEAYDNFIREGRLILKV</sequence>
<keyword evidence="1" id="KW-1133">Transmembrane helix</keyword>
<keyword evidence="3" id="KW-1185">Reference proteome</keyword>
<dbReference type="EMBL" id="QPMM01000001">
    <property type="protein sequence ID" value="RFS26225.1"/>
    <property type="molecule type" value="Genomic_DNA"/>
</dbReference>
<feature type="transmembrane region" description="Helical" evidence="1">
    <location>
        <begin position="12"/>
        <end position="33"/>
    </location>
</feature>
<dbReference type="AlphaFoldDB" id="A0A3E1YFP2"/>
<organism evidence="2 3">
    <name type="scientific">Chitinophaga silvatica</name>
    <dbReference type="NCBI Taxonomy" id="2282649"/>
    <lineage>
        <taxon>Bacteria</taxon>
        <taxon>Pseudomonadati</taxon>
        <taxon>Bacteroidota</taxon>
        <taxon>Chitinophagia</taxon>
        <taxon>Chitinophagales</taxon>
        <taxon>Chitinophagaceae</taxon>
        <taxon>Chitinophaga</taxon>
    </lineage>
</organism>
<proteinExistence type="predicted"/>
<accession>A0A3E1YFP2</accession>
<protein>
    <submittedName>
        <fullName evidence="2">Uncharacterized protein</fullName>
    </submittedName>
</protein>
<evidence type="ECO:0000256" key="1">
    <source>
        <dbReference type="SAM" id="Phobius"/>
    </source>
</evidence>
<gene>
    <name evidence="2" type="ORF">DVR12_00085</name>
</gene>
<dbReference type="Proteomes" id="UP000260644">
    <property type="component" value="Unassembled WGS sequence"/>
</dbReference>
<dbReference type="RefSeq" id="WP_116973419.1">
    <property type="nucleotide sequence ID" value="NZ_QPMM01000001.1"/>
</dbReference>
<comment type="caution">
    <text evidence="2">The sequence shown here is derived from an EMBL/GenBank/DDBJ whole genome shotgun (WGS) entry which is preliminary data.</text>
</comment>